<proteinExistence type="predicted"/>
<dbReference type="OrthoDB" id="9945005at2"/>
<name>A0A4R0NF58_9SPHI</name>
<reference evidence="2 3" key="1">
    <citation type="submission" date="2019-02" db="EMBL/GenBank/DDBJ databases">
        <title>Pedobacter sp. RP-3-8 sp. nov., isolated from Arctic soil.</title>
        <authorList>
            <person name="Dahal R.H."/>
        </authorList>
    </citation>
    <scope>NUCLEOTIDE SEQUENCE [LARGE SCALE GENOMIC DNA]</scope>
    <source>
        <strain evidence="2 3">RP-3-8</strain>
    </source>
</reference>
<dbReference type="EMBL" id="SJSM01000004">
    <property type="protein sequence ID" value="TCC97244.1"/>
    <property type="molecule type" value="Genomic_DNA"/>
</dbReference>
<evidence type="ECO:0000256" key="1">
    <source>
        <dbReference type="SAM" id="Phobius"/>
    </source>
</evidence>
<keyword evidence="3" id="KW-1185">Reference proteome</keyword>
<organism evidence="2 3">
    <name type="scientific">Pedobacter hiemivivus</name>
    <dbReference type="NCBI Taxonomy" id="2530454"/>
    <lineage>
        <taxon>Bacteria</taxon>
        <taxon>Pseudomonadati</taxon>
        <taxon>Bacteroidota</taxon>
        <taxon>Sphingobacteriia</taxon>
        <taxon>Sphingobacteriales</taxon>
        <taxon>Sphingobacteriaceae</taxon>
        <taxon>Pedobacter</taxon>
    </lineage>
</organism>
<keyword evidence="1" id="KW-1133">Transmembrane helix</keyword>
<evidence type="ECO:0000313" key="2">
    <source>
        <dbReference type="EMBL" id="TCC97244.1"/>
    </source>
</evidence>
<sequence>MSESLKVFLLISTLILLFLQSCNLLKKTTKTVVNDTQNSSKFSDFNMLNIKTADKETNIFTYWDSGVVYQYQNIRERVDQTESVDLKTTDQLTTKKDVVIKESEPPVLWIYAGIGLLLIGALIVYWKR</sequence>
<dbReference type="RefSeq" id="WP_131608657.1">
    <property type="nucleotide sequence ID" value="NZ_SJSM01000004.1"/>
</dbReference>
<evidence type="ECO:0000313" key="3">
    <source>
        <dbReference type="Proteomes" id="UP000291117"/>
    </source>
</evidence>
<gene>
    <name evidence="2" type="ORF">EZ444_10365</name>
</gene>
<feature type="transmembrane region" description="Helical" evidence="1">
    <location>
        <begin position="108"/>
        <end position="126"/>
    </location>
</feature>
<protein>
    <submittedName>
        <fullName evidence="2">Uncharacterized protein</fullName>
    </submittedName>
</protein>
<dbReference type="PROSITE" id="PS51257">
    <property type="entry name" value="PROKAR_LIPOPROTEIN"/>
    <property type="match status" value="1"/>
</dbReference>
<accession>A0A4R0NF58</accession>
<keyword evidence="1" id="KW-0812">Transmembrane</keyword>
<keyword evidence="1" id="KW-0472">Membrane</keyword>
<dbReference type="AlphaFoldDB" id="A0A4R0NF58"/>
<comment type="caution">
    <text evidence="2">The sequence shown here is derived from an EMBL/GenBank/DDBJ whole genome shotgun (WGS) entry which is preliminary data.</text>
</comment>
<dbReference type="Proteomes" id="UP000291117">
    <property type="component" value="Unassembled WGS sequence"/>
</dbReference>